<feature type="compositionally biased region" description="Basic and acidic residues" evidence="3">
    <location>
        <begin position="1"/>
        <end position="26"/>
    </location>
</feature>
<evidence type="ECO:0000256" key="2">
    <source>
        <dbReference type="ARBA" id="ARBA00022737"/>
    </source>
</evidence>
<dbReference type="Proteomes" id="UP000314982">
    <property type="component" value="Unassembled WGS sequence"/>
</dbReference>
<evidence type="ECO:0000259" key="4">
    <source>
        <dbReference type="SMART" id="SM01288"/>
    </source>
</evidence>
<feature type="domain" description="FISNA" evidence="4">
    <location>
        <begin position="199"/>
        <end position="271"/>
    </location>
</feature>
<dbReference type="SMART" id="SM01288">
    <property type="entry name" value="FISNA"/>
    <property type="match status" value="1"/>
</dbReference>
<dbReference type="Pfam" id="PF14484">
    <property type="entry name" value="FISNA"/>
    <property type="match status" value="1"/>
</dbReference>
<protein>
    <recommendedName>
        <fullName evidence="4">FISNA domain-containing protein</fullName>
    </recommendedName>
</protein>
<evidence type="ECO:0000256" key="1">
    <source>
        <dbReference type="ARBA" id="ARBA00022614"/>
    </source>
</evidence>
<dbReference type="InterPro" id="IPR051261">
    <property type="entry name" value="NLR"/>
</dbReference>
<evidence type="ECO:0000313" key="6">
    <source>
        <dbReference type="Proteomes" id="UP000314982"/>
    </source>
</evidence>
<dbReference type="FunFam" id="3.40.50.300:FF:000210">
    <property type="entry name" value="Si:dkey-16p6.1"/>
    <property type="match status" value="1"/>
</dbReference>
<dbReference type="InterPro" id="IPR029495">
    <property type="entry name" value="NACHT-assoc"/>
</dbReference>
<dbReference type="Pfam" id="PF05729">
    <property type="entry name" value="NACHT"/>
    <property type="match status" value="1"/>
</dbReference>
<dbReference type="STRING" id="62062.ENSHHUP00000077807"/>
<keyword evidence="2" id="KW-0677">Repeat</keyword>
<dbReference type="InterPro" id="IPR027417">
    <property type="entry name" value="P-loop_NTPase"/>
</dbReference>
<proteinExistence type="predicted"/>
<evidence type="ECO:0000313" key="5">
    <source>
        <dbReference type="Ensembl" id="ENSHHUP00000077807.1"/>
    </source>
</evidence>
<dbReference type="InterPro" id="IPR007111">
    <property type="entry name" value="NACHT_NTPase"/>
</dbReference>
<accession>A0A4W5QNV0</accession>
<keyword evidence="6" id="KW-1185">Reference proteome</keyword>
<dbReference type="AlphaFoldDB" id="A0A4W5QNV0"/>
<reference evidence="5" key="3">
    <citation type="submission" date="2025-09" db="UniProtKB">
        <authorList>
            <consortium name="Ensembl"/>
        </authorList>
    </citation>
    <scope>IDENTIFICATION</scope>
</reference>
<name>A0A4W5QNV0_9TELE</name>
<keyword evidence="1" id="KW-0433">Leucine-rich repeat</keyword>
<reference evidence="5" key="2">
    <citation type="submission" date="2025-08" db="UniProtKB">
        <authorList>
            <consortium name="Ensembl"/>
        </authorList>
    </citation>
    <scope>IDENTIFICATION</scope>
</reference>
<evidence type="ECO:0000256" key="3">
    <source>
        <dbReference type="SAM" id="MobiDB-lite"/>
    </source>
</evidence>
<dbReference type="Ensembl" id="ENSHHUT00000080328.1">
    <property type="protein sequence ID" value="ENSHHUP00000077807.1"/>
    <property type="gene ID" value="ENSHHUG00000045430.1"/>
</dbReference>
<dbReference type="Gene3D" id="3.40.50.300">
    <property type="entry name" value="P-loop containing nucleotide triphosphate hydrolases"/>
    <property type="match status" value="1"/>
</dbReference>
<dbReference type="GeneTree" id="ENSGT01070000253760"/>
<feature type="region of interest" description="Disordered" evidence="3">
    <location>
        <begin position="1"/>
        <end position="37"/>
    </location>
</feature>
<reference evidence="6" key="1">
    <citation type="submission" date="2018-06" db="EMBL/GenBank/DDBJ databases">
        <title>Genome assembly of Danube salmon.</title>
        <authorList>
            <person name="Macqueen D.J."/>
            <person name="Gundappa M.K."/>
        </authorList>
    </citation>
    <scope>NUCLEOTIDE SEQUENCE [LARGE SCALE GENOMIC DNA]</scope>
</reference>
<organism evidence="5 6">
    <name type="scientific">Hucho hucho</name>
    <name type="common">huchen</name>
    <dbReference type="NCBI Taxonomy" id="62062"/>
    <lineage>
        <taxon>Eukaryota</taxon>
        <taxon>Metazoa</taxon>
        <taxon>Chordata</taxon>
        <taxon>Craniata</taxon>
        <taxon>Vertebrata</taxon>
        <taxon>Euteleostomi</taxon>
        <taxon>Actinopterygii</taxon>
        <taxon>Neopterygii</taxon>
        <taxon>Teleostei</taxon>
        <taxon>Protacanthopterygii</taxon>
        <taxon>Salmoniformes</taxon>
        <taxon>Salmonidae</taxon>
        <taxon>Salmoninae</taxon>
        <taxon>Hucho</taxon>
    </lineage>
</organism>
<dbReference type="PANTHER" id="PTHR24106">
    <property type="entry name" value="NACHT, LRR AND CARD DOMAINS-CONTAINING"/>
    <property type="match status" value="1"/>
</dbReference>
<sequence>MSLSAERERDSFLKKIVSGEKEEQERPVSPVPSCVSMKSDMSIDPPYNFSKEPLSSEHWVHQERPVSPVTSCVSMKSDQYMGPPINFSCEQGIQQVRPVSPVPSCLSMNSDRSMGKPINFSSEQGVHQERPVSPLPSCVSMKSGQYMDLPMRVPPLPQQRQDCPPSCTVSMEPYEGANVFPIDQKMHQNVSAEAEIQEKLKSTLKKRFQCVYEGLAQQGNPTLLNDIYTEIFITEGGSGKVNNDHEVRQIEAASRRPATQDTPIKCNDIFKPLPGQDRHIKAVLTKGVAGIGKTISVQKFILDWAEGKANKDIQFIFPLPFRELILMRTERCSLMELLQSFFMEIKESKMINYDECKVLFVFDGLDECRLPLDFQNNKTCFDVSEMCC</sequence>